<accession>A0ABP0GY60</accession>
<keyword evidence="6" id="KW-0408">Iron</keyword>
<dbReference type="PROSITE" id="PS01033">
    <property type="entry name" value="GLOBIN"/>
    <property type="match status" value="1"/>
</dbReference>
<protein>
    <recommendedName>
        <fullName evidence="8">Globin domain-containing protein</fullName>
    </recommendedName>
</protein>
<evidence type="ECO:0000256" key="4">
    <source>
        <dbReference type="ARBA" id="ARBA00022621"/>
    </source>
</evidence>
<keyword evidence="2 7" id="KW-0813">Transport</keyword>
<dbReference type="SUPFAM" id="SSF46458">
    <property type="entry name" value="Globin-like"/>
    <property type="match status" value="1"/>
</dbReference>
<name>A0ABP0GY60_CLALP</name>
<evidence type="ECO:0000256" key="7">
    <source>
        <dbReference type="RuleBase" id="RU000356"/>
    </source>
</evidence>
<keyword evidence="3 7" id="KW-0349">Heme</keyword>
<comment type="similarity">
    <text evidence="1 7">Belongs to the globin family.</text>
</comment>
<dbReference type="PANTHER" id="PTHR46458">
    <property type="entry name" value="BLR2807 PROTEIN"/>
    <property type="match status" value="1"/>
</dbReference>
<dbReference type="Pfam" id="PF00042">
    <property type="entry name" value="Globin"/>
    <property type="match status" value="1"/>
</dbReference>
<dbReference type="CDD" id="cd01040">
    <property type="entry name" value="Mb-like"/>
    <property type="match status" value="1"/>
</dbReference>
<dbReference type="InterPro" id="IPR000971">
    <property type="entry name" value="Globin"/>
</dbReference>
<reference evidence="9 10" key="1">
    <citation type="submission" date="2024-02" db="EMBL/GenBank/DDBJ databases">
        <authorList>
            <person name="Daric V."/>
            <person name="Darras S."/>
        </authorList>
    </citation>
    <scope>NUCLEOTIDE SEQUENCE [LARGE SCALE GENOMIC DNA]</scope>
</reference>
<organism evidence="9 10">
    <name type="scientific">Clavelina lepadiformis</name>
    <name type="common">Light-bulb sea squirt</name>
    <name type="synonym">Ascidia lepadiformis</name>
    <dbReference type="NCBI Taxonomy" id="159417"/>
    <lineage>
        <taxon>Eukaryota</taxon>
        <taxon>Metazoa</taxon>
        <taxon>Chordata</taxon>
        <taxon>Tunicata</taxon>
        <taxon>Ascidiacea</taxon>
        <taxon>Aplousobranchia</taxon>
        <taxon>Clavelinidae</taxon>
        <taxon>Clavelina</taxon>
    </lineage>
</organism>
<feature type="domain" description="Globin" evidence="8">
    <location>
        <begin position="2"/>
        <end position="157"/>
    </location>
</feature>
<evidence type="ECO:0000313" key="9">
    <source>
        <dbReference type="EMBL" id="CAK8696033.1"/>
    </source>
</evidence>
<evidence type="ECO:0000256" key="1">
    <source>
        <dbReference type="ARBA" id="ARBA00008705"/>
    </source>
</evidence>
<dbReference type="EMBL" id="CAWYQH010000152">
    <property type="protein sequence ID" value="CAK8696033.1"/>
    <property type="molecule type" value="Genomic_DNA"/>
</dbReference>
<keyword evidence="5" id="KW-0479">Metal-binding</keyword>
<evidence type="ECO:0000256" key="6">
    <source>
        <dbReference type="ARBA" id="ARBA00023004"/>
    </source>
</evidence>
<dbReference type="InterPro" id="IPR044399">
    <property type="entry name" value="Mb-like_M"/>
</dbReference>
<dbReference type="InterPro" id="IPR009050">
    <property type="entry name" value="Globin-like_sf"/>
</dbReference>
<evidence type="ECO:0000256" key="3">
    <source>
        <dbReference type="ARBA" id="ARBA00022617"/>
    </source>
</evidence>
<dbReference type="InterPro" id="IPR012292">
    <property type="entry name" value="Globin/Proto"/>
</dbReference>
<evidence type="ECO:0000313" key="10">
    <source>
        <dbReference type="Proteomes" id="UP001642483"/>
    </source>
</evidence>
<evidence type="ECO:0000256" key="5">
    <source>
        <dbReference type="ARBA" id="ARBA00022723"/>
    </source>
</evidence>
<dbReference type="InterPro" id="IPR050532">
    <property type="entry name" value="Globin-like_OT"/>
</dbReference>
<proteinExistence type="inferred from homology"/>
<comment type="caution">
    <text evidence="9">The sequence shown here is derived from an EMBL/GenBank/DDBJ whole genome shotgun (WGS) entry which is preliminary data.</text>
</comment>
<evidence type="ECO:0000259" key="8">
    <source>
        <dbReference type="PROSITE" id="PS01033"/>
    </source>
</evidence>
<dbReference type="Gene3D" id="1.10.490.10">
    <property type="entry name" value="Globins"/>
    <property type="match status" value="1"/>
</dbReference>
<evidence type="ECO:0000256" key="2">
    <source>
        <dbReference type="ARBA" id="ARBA00022448"/>
    </source>
</evidence>
<dbReference type="Proteomes" id="UP001642483">
    <property type="component" value="Unassembled WGS sequence"/>
</dbReference>
<keyword evidence="4 7" id="KW-0561">Oxygen transport</keyword>
<sequence length="157" mass="17440">MAFSANEVCELQQSWDNMIKEHGFDGVGLAVLLGLYNEAPSSRSLYGYSRFSLPQDGVITIEDLTSRPLVIEHAVKVASALDRIIKLLGKQDDLKAFLEDVGEAHKMLNVGSRNFEKIEDILSRAIGESLGPMKTDDLMQSWDKACGVMKQFIISVY</sequence>
<dbReference type="PANTHER" id="PTHR46458:SF1">
    <property type="entry name" value="GEO09476P1"/>
    <property type="match status" value="1"/>
</dbReference>
<keyword evidence="10" id="KW-1185">Reference proteome</keyword>
<gene>
    <name evidence="9" type="ORF">CVLEPA_LOCUS29225</name>
</gene>